<comment type="caution">
    <text evidence="2">The sequence shown here is derived from an EMBL/GenBank/DDBJ whole genome shotgun (WGS) entry which is preliminary data.</text>
</comment>
<feature type="compositionally biased region" description="Low complexity" evidence="1">
    <location>
        <begin position="145"/>
        <end position="163"/>
    </location>
</feature>
<organism evidence="2 3">
    <name type="scientific">Rubroshorea leprosula</name>
    <dbReference type="NCBI Taxonomy" id="152421"/>
    <lineage>
        <taxon>Eukaryota</taxon>
        <taxon>Viridiplantae</taxon>
        <taxon>Streptophyta</taxon>
        <taxon>Embryophyta</taxon>
        <taxon>Tracheophyta</taxon>
        <taxon>Spermatophyta</taxon>
        <taxon>Magnoliopsida</taxon>
        <taxon>eudicotyledons</taxon>
        <taxon>Gunneridae</taxon>
        <taxon>Pentapetalae</taxon>
        <taxon>rosids</taxon>
        <taxon>malvids</taxon>
        <taxon>Malvales</taxon>
        <taxon>Dipterocarpaceae</taxon>
        <taxon>Rubroshorea</taxon>
    </lineage>
</organism>
<name>A0AAV5MB52_9ROSI</name>
<keyword evidence="3" id="KW-1185">Reference proteome</keyword>
<feature type="region of interest" description="Disordered" evidence="1">
    <location>
        <begin position="141"/>
        <end position="171"/>
    </location>
</feature>
<dbReference type="EMBL" id="BPVZ01000220">
    <property type="protein sequence ID" value="GKV47041.1"/>
    <property type="molecule type" value="Genomic_DNA"/>
</dbReference>
<dbReference type="PANTHER" id="PTHR34130:SF3">
    <property type="entry name" value="DUF1645 FAMILY PROTEIN"/>
    <property type="match status" value="1"/>
</dbReference>
<gene>
    <name evidence="2" type="ORF">SLEP1_g53980</name>
</gene>
<evidence type="ECO:0000313" key="3">
    <source>
        <dbReference type="Proteomes" id="UP001054252"/>
    </source>
</evidence>
<sequence length="259" mass="29628">MGENIDHLRNLEEEKEEVLSLCDFPIDNEEYDEKVVGKMEKQSRLSPETTEFFSFFNIDFGIDMCPADDIIFCGKLVPIKHQHVSDQGQKGTNSSNDDTKPLFGFRKRSESLSELRSATMTRSDSLKTRILRYCRSLDYQKPHRMSSSNSSSSRNPSMERNSSGRSLGKSNAKKLTVKPRWYVLMFGMVKFPPEMDLKDIKNRLLRRSPSIMFPRVDDAKKLPPNRSSSGQAAWRFVKALSCTDPTKVDVTSSYCMPRA</sequence>
<accession>A0AAV5MB52</accession>
<feature type="region of interest" description="Disordered" evidence="1">
    <location>
        <begin position="84"/>
        <end position="103"/>
    </location>
</feature>
<evidence type="ECO:0000313" key="2">
    <source>
        <dbReference type="EMBL" id="GKV47041.1"/>
    </source>
</evidence>
<dbReference type="AlphaFoldDB" id="A0AAV5MB52"/>
<protein>
    <submittedName>
        <fullName evidence="2">Uncharacterized protein</fullName>
    </submittedName>
</protein>
<feature type="compositionally biased region" description="Polar residues" evidence="1">
    <location>
        <begin position="85"/>
        <end position="96"/>
    </location>
</feature>
<dbReference type="Proteomes" id="UP001054252">
    <property type="component" value="Unassembled WGS sequence"/>
</dbReference>
<dbReference type="PANTHER" id="PTHR34130">
    <property type="entry name" value="OS08G0243800 PROTEIN"/>
    <property type="match status" value="1"/>
</dbReference>
<reference evidence="2 3" key="1">
    <citation type="journal article" date="2021" name="Commun. Biol.">
        <title>The genome of Shorea leprosula (Dipterocarpaceae) highlights the ecological relevance of drought in aseasonal tropical rainforests.</title>
        <authorList>
            <person name="Ng K.K.S."/>
            <person name="Kobayashi M.J."/>
            <person name="Fawcett J.A."/>
            <person name="Hatakeyama M."/>
            <person name="Paape T."/>
            <person name="Ng C.H."/>
            <person name="Ang C.C."/>
            <person name="Tnah L.H."/>
            <person name="Lee C.T."/>
            <person name="Nishiyama T."/>
            <person name="Sese J."/>
            <person name="O'Brien M.J."/>
            <person name="Copetti D."/>
            <person name="Mohd Noor M.I."/>
            <person name="Ong R.C."/>
            <person name="Putra M."/>
            <person name="Sireger I.Z."/>
            <person name="Indrioko S."/>
            <person name="Kosugi Y."/>
            <person name="Izuno A."/>
            <person name="Isagi Y."/>
            <person name="Lee S.L."/>
            <person name="Shimizu K.K."/>
        </authorList>
    </citation>
    <scope>NUCLEOTIDE SEQUENCE [LARGE SCALE GENOMIC DNA]</scope>
    <source>
        <strain evidence="2">214</strain>
    </source>
</reference>
<proteinExistence type="predicted"/>
<evidence type="ECO:0000256" key="1">
    <source>
        <dbReference type="SAM" id="MobiDB-lite"/>
    </source>
</evidence>